<name>A0A3M7Q7U4_BRAPC</name>
<dbReference type="EMBL" id="REGN01007007">
    <property type="protein sequence ID" value="RNA07527.1"/>
    <property type="molecule type" value="Genomic_DNA"/>
</dbReference>
<evidence type="ECO:0000313" key="1">
    <source>
        <dbReference type="EMBL" id="RNA07527.1"/>
    </source>
</evidence>
<protein>
    <submittedName>
        <fullName evidence="1">Uncharacterized protein</fullName>
    </submittedName>
</protein>
<evidence type="ECO:0000313" key="2">
    <source>
        <dbReference type="Proteomes" id="UP000276133"/>
    </source>
</evidence>
<comment type="caution">
    <text evidence="1">The sequence shown here is derived from an EMBL/GenBank/DDBJ whole genome shotgun (WGS) entry which is preliminary data.</text>
</comment>
<proteinExistence type="predicted"/>
<gene>
    <name evidence="1" type="ORF">BpHYR1_048304</name>
</gene>
<reference evidence="1 2" key="1">
    <citation type="journal article" date="2018" name="Sci. Rep.">
        <title>Genomic signatures of local adaptation to the degree of environmental predictability in rotifers.</title>
        <authorList>
            <person name="Franch-Gras L."/>
            <person name="Hahn C."/>
            <person name="Garcia-Roger E.M."/>
            <person name="Carmona M.J."/>
            <person name="Serra M."/>
            <person name="Gomez A."/>
        </authorList>
    </citation>
    <scope>NUCLEOTIDE SEQUENCE [LARGE SCALE GENOMIC DNA]</scope>
    <source>
        <strain evidence="1">HYR1</strain>
    </source>
</reference>
<keyword evidence="2" id="KW-1185">Reference proteome</keyword>
<accession>A0A3M7Q7U4</accession>
<sequence>MKNAKKLAYSKWYPLKKLTKTLNNQRFISEQLWKWEKIQSQAGFFLEYFTNKNLRLISTLATN</sequence>
<dbReference type="AlphaFoldDB" id="A0A3M7Q7U4"/>
<organism evidence="1 2">
    <name type="scientific">Brachionus plicatilis</name>
    <name type="common">Marine rotifer</name>
    <name type="synonym">Brachionus muelleri</name>
    <dbReference type="NCBI Taxonomy" id="10195"/>
    <lineage>
        <taxon>Eukaryota</taxon>
        <taxon>Metazoa</taxon>
        <taxon>Spiralia</taxon>
        <taxon>Gnathifera</taxon>
        <taxon>Rotifera</taxon>
        <taxon>Eurotatoria</taxon>
        <taxon>Monogononta</taxon>
        <taxon>Pseudotrocha</taxon>
        <taxon>Ploima</taxon>
        <taxon>Brachionidae</taxon>
        <taxon>Brachionus</taxon>
    </lineage>
</organism>
<dbReference type="Proteomes" id="UP000276133">
    <property type="component" value="Unassembled WGS sequence"/>
</dbReference>